<accession>A0AA38T9B1</accession>
<evidence type="ECO:0000313" key="5">
    <source>
        <dbReference type="EMBL" id="KAJ9550931.1"/>
    </source>
</evidence>
<feature type="domain" description="PGG" evidence="4">
    <location>
        <begin position="816"/>
        <end position="929"/>
    </location>
</feature>
<feature type="compositionally biased region" description="Polar residues" evidence="2">
    <location>
        <begin position="309"/>
        <end position="344"/>
    </location>
</feature>
<dbReference type="SUPFAM" id="SSF48403">
    <property type="entry name" value="Ankyrin repeat"/>
    <property type="match status" value="1"/>
</dbReference>
<feature type="compositionally biased region" description="Basic and acidic residues" evidence="2">
    <location>
        <begin position="13"/>
        <end position="51"/>
    </location>
</feature>
<dbReference type="Gene3D" id="1.25.40.20">
    <property type="entry name" value="Ankyrin repeat-containing domain"/>
    <property type="match status" value="1"/>
</dbReference>
<protein>
    <recommendedName>
        <fullName evidence="4">PGG domain-containing protein</fullName>
    </recommendedName>
</protein>
<keyword evidence="3" id="KW-0812">Transmembrane</keyword>
<dbReference type="PANTHER" id="PTHR24177">
    <property type="entry name" value="CASKIN"/>
    <property type="match status" value="1"/>
</dbReference>
<dbReference type="InterPro" id="IPR026961">
    <property type="entry name" value="PGG_dom"/>
</dbReference>
<gene>
    <name evidence="5" type="ORF">OSB04_014976</name>
</gene>
<dbReference type="PROSITE" id="PS50088">
    <property type="entry name" value="ANK_REPEAT"/>
    <property type="match status" value="1"/>
</dbReference>
<name>A0AA38T9B1_9ASTR</name>
<evidence type="ECO:0000313" key="6">
    <source>
        <dbReference type="Proteomes" id="UP001172457"/>
    </source>
</evidence>
<keyword evidence="6" id="KW-1185">Reference proteome</keyword>
<dbReference type="InterPro" id="IPR036770">
    <property type="entry name" value="Ankyrin_rpt-contain_sf"/>
</dbReference>
<dbReference type="EMBL" id="JARYMX010000004">
    <property type="protein sequence ID" value="KAJ9550931.1"/>
    <property type="molecule type" value="Genomic_DNA"/>
</dbReference>
<dbReference type="AlphaFoldDB" id="A0AA38T9B1"/>
<feature type="region of interest" description="Disordered" evidence="2">
    <location>
        <begin position="287"/>
        <end position="379"/>
    </location>
</feature>
<feature type="repeat" description="ANK" evidence="1">
    <location>
        <begin position="418"/>
        <end position="440"/>
    </location>
</feature>
<feature type="compositionally biased region" description="Polar residues" evidence="2">
    <location>
        <begin position="1"/>
        <end position="12"/>
    </location>
</feature>
<evidence type="ECO:0000256" key="1">
    <source>
        <dbReference type="PROSITE-ProRule" id="PRU00023"/>
    </source>
</evidence>
<proteinExistence type="predicted"/>
<feature type="transmembrane region" description="Helical" evidence="3">
    <location>
        <begin position="937"/>
        <end position="962"/>
    </location>
</feature>
<dbReference type="PROSITE" id="PS50297">
    <property type="entry name" value="ANK_REP_REGION"/>
    <property type="match status" value="1"/>
</dbReference>
<feature type="region of interest" description="Disordered" evidence="2">
    <location>
        <begin position="1"/>
        <end position="51"/>
    </location>
</feature>
<sequence>MADSSSAPNVSTETEHSNDQDTSDGHKNTYTQDSKDQKASNGDRNKSLEMAESSARIEDLKYLRNYHVWKVQMVCLMESQKMGGIVDDKFEGPGATQAGTIKQYDNLLKGWIFRSLSEDVLIIVADLESARAVWEKLKVIYVPKKHTEEGEATTTPFSNVALPVHVDMDINDKKMQESKYQAASNVNVSNFVSEKLSRNSNYDVWKAQMLCLMKSQEMAGIVDDEFNNMVATKSKFEKQYDNLVKGWIFGSLSQELLIIVVALDSAREVWRRLKLIFDHEKSLPQDLWKPPILPAEPQDSASKKPATQPEPQDSASKKPASQPTEPQDSASKLPASQPTESQDSTLKKFVIQPEKRQDSASDNPFTMVQMKPVTGTEKKDNTIRNKKLLKATVEGRWWEAKSILENDKQAATEAIADDGSTMLHFAVGTGQNDFVKELLNFIEHELLVEKRRDLLGISDHKACVPLHSAYYNVKLDTFVYLLGAAEIRPQPRPSGFYPSFGFQSGASTFTALIYTKQYDLAITWVISNPEVVTKDDKVLMAIATNFPSDLGLGELLIYPGVNTVCRKLVKRCSLLFYPYNYLYTKAKDILWAMKESSSNNYNCSGSHVLCSISVDLCLQFGDFLPPLCAIFPPVEGGPITRIDKKRKDYIKAKKILNLVCDKIDEMSFSSPINPYYKKAILEAASQGAHEVVNEILLRSPKTIGSLSKTGHNIIQLAVINRSEKVYNCICHFVERMDLSVKDSSNNNLLHLAGRLAPSFVLSRTTGAALQLQQELQWSKEVKKFMSPTELVEENIHMETPETVFSKEHKDLVKEGEKWMKTTAESCSITAALITTIVFAAAITVPGGSNQETGIPLFRKEIPFIVFAISDAISLFASSTALLVFLSILTARFSEQDFLVSLPRRLIIGLCTLFLSTIAMMVAFSAVLFLMFCDQRGWMAAIIGGLASLPIAAIITLQFPLVVDLFLSTYYRPIFLADCGKSNMNNMRSSLITNQTHESSFELKLQCIMGFKQHASISIKHTHVHRRSSFLGRSVIYLLVQISSNSIFLI</sequence>
<reference evidence="5" key="1">
    <citation type="submission" date="2023-03" db="EMBL/GenBank/DDBJ databases">
        <title>Chromosome-scale reference genome and RAD-based genetic map of yellow starthistle (Centaurea solstitialis) reveal putative structural variation and QTLs associated with invader traits.</title>
        <authorList>
            <person name="Reatini B."/>
            <person name="Cang F.A."/>
            <person name="Jiang Q."/>
            <person name="Mckibben M.T.W."/>
            <person name="Barker M.S."/>
            <person name="Rieseberg L.H."/>
            <person name="Dlugosch K.M."/>
        </authorList>
    </citation>
    <scope>NUCLEOTIDE SEQUENCE</scope>
    <source>
        <strain evidence="5">CAN-66</strain>
        <tissue evidence="5">Leaf</tissue>
    </source>
</reference>
<evidence type="ECO:0000256" key="3">
    <source>
        <dbReference type="SAM" id="Phobius"/>
    </source>
</evidence>
<keyword evidence="3" id="KW-1133">Transmembrane helix</keyword>
<keyword evidence="1" id="KW-0040">ANK repeat</keyword>
<dbReference type="PANTHER" id="PTHR24177:SF475">
    <property type="entry name" value="ANKYRIN REPEAT-CONTAINING DOMAIN, PGG DOMAIN PROTEIN-RELATED"/>
    <property type="match status" value="1"/>
</dbReference>
<evidence type="ECO:0000256" key="2">
    <source>
        <dbReference type="SAM" id="MobiDB-lite"/>
    </source>
</evidence>
<feature type="transmembrane region" description="Helical" evidence="3">
    <location>
        <begin position="864"/>
        <end position="885"/>
    </location>
</feature>
<keyword evidence="3" id="KW-0472">Membrane</keyword>
<dbReference type="GO" id="GO:0016020">
    <property type="term" value="C:membrane"/>
    <property type="evidence" value="ECO:0007669"/>
    <property type="project" value="TreeGrafter"/>
</dbReference>
<dbReference type="Pfam" id="PF13962">
    <property type="entry name" value="PGG"/>
    <property type="match status" value="1"/>
</dbReference>
<feature type="transmembrane region" description="Helical" evidence="3">
    <location>
        <begin position="905"/>
        <end position="931"/>
    </location>
</feature>
<comment type="caution">
    <text evidence="5">The sequence shown here is derived from an EMBL/GenBank/DDBJ whole genome shotgun (WGS) entry which is preliminary data.</text>
</comment>
<dbReference type="InterPro" id="IPR002110">
    <property type="entry name" value="Ankyrin_rpt"/>
</dbReference>
<evidence type="ECO:0000259" key="4">
    <source>
        <dbReference type="Pfam" id="PF13962"/>
    </source>
</evidence>
<organism evidence="5 6">
    <name type="scientific">Centaurea solstitialis</name>
    <name type="common">yellow star-thistle</name>
    <dbReference type="NCBI Taxonomy" id="347529"/>
    <lineage>
        <taxon>Eukaryota</taxon>
        <taxon>Viridiplantae</taxon>
        <taxon>Streptophyta</taxon>
        <taxon>Embryophyta</taxon>
        <taxon>Tracheophyta</taxon>
        <taxon>Spermatophyta</taxon>
        <taxon>Magnoliopsida</taxon>
        <taxon>eudicotyledons</taxon>
        <taxon>Gunneridae</taxon>
        <taxon>Pentapetalae</taxon>
        <taxon>asterids</taxon>
        <taxon>campanulids</taxon>
        <taxon>Asterales</taxon>
        <taxon>Asteraceae</taxon>
        <taxon>Carduoideae</taxon>
        <taxon>Cardueae</taxon>
        <taxon>Centaureinae</taxon>
        <taxon>Centaurea</taxon>
    </lineage>
</organism>
<dbReference type="Proteomes" id="UP001172457">
    <property type="component" value="Chromosome 4"/>
</dbReference>
<feature type="transmembrane region" description="Helical" evidence="3">
    <location>
        <begin position="826"/>
        <end position="844"/>
    </location>
</feature>